<proteinExistence type="predicted"/>
<accession>A0A1F5BGY5</accession>
<dbReference type="Proteomes" id="UP000179184">
    <property type="component" value="Unassembled WGS sequence"/>
</dbReference>
<evidence type="ECO:0000313" key="2">
    <source>
        <dbReference type="Proteomes" id="UP000179184"/>
    </source>
</evidence>
<evidence type="ECO:0000313" key="1">
    <source>
        <dbReference type="EMBL" id="OGD29876.1"/>
    </source>
</evidence>
<evidence type="ECO:0008006" key="3">
    <source>
        <dbReference type="Google" id="ProtNLM"/>
    </source>
</evidence>
<gene>
    <name evidence="1" type="ORF">A2W60_01580</name>
</gene>
<dbReference type="AlphaFoldDB" id="A0A1F5BGY5"/>
<dbReference type="SUPFAM" id="SSF82171">
    <property type="entry name" value="DPP6 N-terminal domain-like"/>
    <property type="match status" value="1"/>
</dbReference>
<organism evidence="1 2">
    <name type="scientific">Candidatus Azambacteria bacterium RIFCSPHIGHO2_02_46_12</name>
    <dbReference type="NCBI Taxonomy" id="1797295"/>
    <lineage>
        <taxon>Bacteria</taxon>
        <taxon>Candidatus Azamiibacteriota</taxon>
    </lineage>
</organism>
<dbReference type="EMBL" id="MEYN01000037">
    <property type="protein sequence ID" value="OGD29876.1"/>
    <property type="molecule type" value="Genomic_DNA"/>
</dbReference>
<protein>
    <recommendedName>
        <fullName evidence="3">PEGA domain-containing protein</fullName>
    </recommendedName>
</protein>
<comment type="caution">
    <text evidence="1">The sequence shown here is derived from an EMBL/GenBank/DDBJ whole genome shotgun (WGS) entry which is preliminary data.</text>
</comment>
<sequence>MTSRTRKILFFTFLLLFAVGTPLIILYSQGYYFDFDKKTFSKTGAIFLKTNPVKAKIFINGEFEKETGWLSGDFLIKNLKVKEYSVKAEKDGFQSWQKTLKVEPGLVTEAKHILLIPLEPPRETIADEEAFPADSKKTPPEIKDALAVGTIENSVYYLDSKNGQLWRTDANQEKKEQVTFSPVPSFETAPDWPKNFSYRLIISPKQKIALIENPSTSLGASPSTSLGASPSTSLGASGNLYLLNEQNRSFQKLAERARSAEFSPDEQKLLYSSENELWVYFLSDILGQPQKKSGELNLITRLSQKIGQVSWLSDSEHVIFSIPAESENIIKIAELDDRDQRNTVDFIKIKSPEFRYDSKTDEIYFSENKNFYGVSLK</sequence>
<name>A0A1F5BGY5_9BACT</name>
<reference evidence="1 2" key="1">
    <citation type="journal article" date="2016" name="Nat. Commun.">
        <title>Thousands of microbial genomes shed light on interconnected biogeochemical processes in an aquifer system.</title>
        <authorList>
            <person name="Anantharaman K."/>
            <person name="Brown C.T."/>
            <person name="Hug L.A."/>
            <person name="Sharon I."/>
            <person name="Castelle C.J."/>
            <person name="Probst A.J."/>
            <person name="Thomas B.C."/>
            <person name="Singh A."/>
            <person name="Wilkins M.J."/>
            <person name="Karaoz U."/>
            <person name="Brodie E.L."/>
            <person name="Williams K.H."/>
            <person name="Hubbard S.S."/>
            <person name="Banfield J.F."/>
        </authorList>
    </citation>
    <scope>NUCLEOTIDE SEQUENCE [LARGE SCALE GENOMIC DNA]</scope>
</reference>